<dbReference type="OMA" id="YECEDEN"/>
<reference evidence="4" key="4">
    <citation type="submission" date="2025-09" db="UniProtKB">
        <authorList>
            <consortium name="Ensembl"/>
        </authorList>
    </citation>
    <scope>IDENTIFICATION</scope>
</reference>
<dbReference type="Proteomes" id="UP000265100">
    <property type="component" value="Chromosome 11"/>
</dbReference>
<reference evidence="4" key="3">
    <citation type="submission" date="2025-08" db="UniProtKB">
        <authorList>
            <consortium name="Ensembl"/>
        </authorList>
    </citation>
    <scope>IDENTIFICATION</scope>
</reference>
<dbReference type="GO" id="GO:0005737">
    <property type="term" value="C:cytoplasm"/>
    <property type="evidence" value="ECO:0007669"/>
    <property type="project" value="TreeGrafter"/>
</dbReference>
<feature type="compositionally biased region" description="Polar residues" evidence="2">
    <location>
        <begin position="557"/>
        <end position="567"/>
    </location>
</feature>
<feature type="domain" description="CABIT" evidence="3">
    <location>
        <begin position="247"/>
        <end position="457"/>
    </location>
</feature>
<dbReference type="GO" id="GO:0050852">
    <property type="term" value="P:T cell receptor signaling pathway"/>
    <property type="evidence" value="ECO:0007669"/>
    <property type="project" value="TreeGrafter"/>
</dbReference>
<dbReference type="InterPro" id="IPR039671">
    <property type="entry name" value="THEMIS"/>
</dbReference>
<dbReference type="GO" id="GO:0005634">
    <property type="term" value="C:nucleus"/>
    <property type="evidence" value="ECO:0007669"/>
    <property type="project" value="TreeGrafter"/>
</dbReference>
<dbReference type="PANTHER" id="PTHR15215">
    <property type="entry name" value="CABIT DOMAIN-CONTAINING PROTEIN"/>
    <property type="match status" value="1"/>
</dbReference>
<dbReference type="AlphaFoldDB" id="A0A3P8RJX8"/>
<dbReference type="GeneTree" id="ENSGT00530000063770"/>
<protein>
    <recommendedName>
        <fullName evidence="3">CABIT domain-containing protein</fullName>
    </recommendedName>
</protein>
<dbReference type="Bgee" id="ENSACLG00000027754">
    <property type="expression patterns" value="Expressed in spleen"/>
</dbReference>
<name>A0A3P8RJX8_ASTCA</name>
<dbReference type="PANTHER" id="PTHR15215:SF2">
    <property type="entry name" value="PROTEIN THEMIS2"/>
    <property type="match status" value="1"/>
</dbReference>
<reference evidence="5" key="2">
    <citation type="submission" date="2023-03" db="EMBL/GenBank/DDBJ databases">
        <authorList>
            <consortium name="Wellcome Sanger Institute Data Sharing"/>
        </authorList>
    </citation>
    <scope>NUCLEOTIDE SEQUENCE [LARGE SCALE GENOMIC DNA]</scope>
</reference>
<reference evidence="4 5" key="1">
    <citation type="submission" date="2018-05" db="EMBL/GenBank/DDBJ databases">
        <authorList>
            <person name="Datahose"/>
        </authorList>
    </citation>
    <scope>NUCLEOTIDE SEQUENCE</scope>
</reference>
<dbReference type="InterPro" id="IPR025946">
    <property type="entry name" value="CABIT_dom"/>
</dbReference>
<evidence type="ECO:0000256" key="1">
    <source>
        <dbReference type="ARBA" id="ARBA00006414"/>
    </source>
</evidence>
<feature type="domain" description="CABIT" evidence="3">
    <location>
        <begin position="21"/>
        <end position="83"/>
    </location>
</feature>
<dbReference type="Ensembl" id="ENSACLT00000042206.2">
    <property type="protein sequence ID" value="ENSACLP00000041236.1"/>
    <property type="gene ID" value="ENSACLG00000027754.2"/>
</dbReference>
<organism evidence="4 5">
    <name type="scientific">Astatotilapia calliptera</name>
    <name type="common">Eastern happy</name>
    <name type="synonym">Chromis callipterus</name>
    <dbReference type="NCBI Taxonomy" id="8154"/>
    <lineage>
        <taxon>Eukaryota</taxon>
        <taxon>Metazoa</taxon>
        <taxon>Chordata</taxon>
        <taxon>Craniata</taxon>
        <taxon>Vertebrata</taxon>
        <taxon>Euteleostomi</taxon>
        <taxon>Actinopterygii</taxon>
        <taxon>Neopterygii</taxon>
        <taxon>Teleostei</taxon>
        <taxon>Neoteleostei</taxon>
        <taxon>Acanthomorphata</taxon>
        <taxon>Ovalentaria</taxon>
        <taxon>Cichlomorphae</taxon>
        <taxon>Cichliformes</taxon>
        <taxon>Cichlidae</taxon>
        <taxon>African cichlids</taxon>
        <taxon>Pseudocrenilabrinae</taxon>
        <taxon>Haplochromini</taxon>
        <taxon>Astatotilapia</taxon>
    </lineage>
</organism>
<proteinExistence type="inferred from homology"/>
<gene>
    <name evidence="4" type="primary">THEMIS2</name>
</gene>
<evidence type="ECO:0000313" key="5">
    <source>
        <dbReference type="Proteomes" id="UP000265100"/>
    </source>
</evidence>
<feature type="compositionally biased region" description="Basic residues" evidence="2">
    <location>
        <begin position="537"/>
        <end position="549"/>
    </location>
</feature>
<evidence type="ECO:0000313" key="4">
    <source>
        <dbReference type="Ensembl" id="ENSACLP00000041236.1"/>
    </source>
</evidence>
<keyword evidence="5" id="KW-1185">Reference proteome</keyword>
<accession>A0A3P8RJX8</accession>
<feature type="domain" description="CABIT" evidence="3">
    <location>
        <begin position="91"/>
        <end position="224"/>
    </location>
</feature>
<comment type="similarity">
    <text evidence="1">Belongs to the themis family.</text>
</comment>
<evidence type="ECO:0000256" key="2">
    <source>
        <dbReference type="SAM" id="MobiDB-lite"/>
    </source>
</evidence>
<evidence type="ECO:0000259" key="3">
    <source>
        <dbReference type="Pfam" id="PF12736"/>
    </source>
</evidence>
<feature type="region of interest" description="Disordered" evidence="2">
    <location>
        <begin position="514"/>
        <end position="579"/>
    </location>
</feature>
<sequence>MAGATALPLQEFIASLDDTCLPKLLQVCSGVYFQGSIYEISGSEVCFSTGDLIKVTKIELLSVSCQDVANNETFELPISHTGWSREILVRMVKSIFHSKMTIGNLALGAGTALTVLSVEKHKDQEDQVRCLIRGQQEASAEVCIPVSFRGEFYECESEERFTLREIMSSSSLRSRRFRFVNATKCDRPLMLSPVYHVQAVMNLRKNVVKFPSSLEVDVVDVTELCKDVHFIVPLSLSEVHSEPNKSFPGVVEIIEDPETRSLFKCSWLPELRKNEHLIFHKKGTSPMILLSTLKSRKTPQYFLVSQQYGGRFRRRPREFNSVYELYVASIHAPGLKVSVTRNCEEVEEEGLPALSVGEQLEVVRCDRMVLPCEGKDEDQVKREDEKEEIIMPLYMEGHFVEVLSDNRKYKLSDLGKEFSLPLDVKVVGRDTELEKDPLYGFSCLRIEAAMLEPTIQASFVHKPEYCFEIPTQWLSMSVYFTTDPLPWPKDQPPTCQVERVTEVADTFFYEFRKRGNSDAEPPPRPPKRNMSFSAPPKKTKKSKKANKSKHQGDKSVPTKQFSDLTLNNKKRPPAPPPPVSDSFHACITFSKAIIIKAKAQLRLSRFSCHVRFLLKPHYGETNIQILIM</sequence>
<dbReference type="Pfam" id="PF12736">
    <property type="entry name" value="CABIT"/>
    <property type="match status" value="3"/>
</dbReference>